<comment type="caution">
    <text evidence="4">The sequence shown here is derived from an EMBL/GenBank/DDBJ whole genome shotgun (WGS) entry which is preliminary data.</text>
</comment>
<reference evidence="4 5" key="1">
    <citation type="submission" date="2018-10" db="EMBL/GenBank/DDBJ databases">
        <authorList>
            <person name="Li J."/>
        </authorList>
    </citation>
    <scope>NUCLEOTIDE SEQUENCE [LARGE SCALE GENOMIC DNA]</scope>
    <source>
        <strain evidence="4 5">JCM 11654</strain>
    </source>
</reference>
<name>A0A3L7AUA5_9MICO</name>
<dbReference type="Gene3D" id="2.160.20.10">
    <property type="entry name" value="Single-stranded right-handed beta-helix, Pectin lyase-like"/>
    <property type="match status" value="1"/>
</dbReference>
<keyword evidence="2" id="KW-0472">Membrane</keyword>
<organism evidence="4 5">
    <name type="scientific">Mycetocola lacteus</name>
    <dbReference type="NCBI Taxonomy" id="76637"/>
    <lineage>
        <taxon>Bacteria</taxon>
        <taxon>Bacillati</taxon>
        <taxon>Actinomycetota</taxon>
        <taxon>Actinomycetes</taxon>
        <taxon>Micrococcales</taxon>
        <taxon>Microbacteriaceae</taxon>
        <taxon>Mycetocola</taxon>
    </lineage>
</organism>
<evidence type="ECO:0000256" key="1">
    <source>
        <dbReference type="SAM" id="MobiDB-lite"/>
    </source>
</evidence>
<feature type="transmembrane region" description="Helical" evidence="2">
    <location>
        <begin position="487"/>
        <end position="508"/>
    </location>
</feature>
<keyword evidence="2" id="KW-1133">Transmembrane helix</keyword>
<keyword evidence="3" id="KW-0732">Signal</keyword>
<protein>
    <submittedName>
        <fullName evidence="4">LPXTG cell wall anchor domain-containing protein</fullName>
    </submittedName>
</protein>
<feature type="compositionally biased region" description="Pro residues" evidence="1">
    <location>
        <begin position="297"/>
        <end position="335"/>
    </location>
</feature>
<dbReference type="Proteomes" id="UP000269438">
    <property type="component" value="Unassembled WGS sequence"/>
</dbReference>
<keyword evidence="5" id="KW-1185">Reference proteome</keyword>
<feature type="chain" id="PRO_5018082557" evidence="3">
    <location>
        <begin position="35"/>
        <end position="518"/>
    </location>
</feature>
<proteinExistence type="predicted"/>
<sequence length="518" mass="51560">MTSPVIRRPLRAYAPAAALGAAALLLAAPLTAQALPADTITVAAGDSIQAALNAAPAGATLQLAAGTFREDLRISKPVTIEGAASRGTEIRSAGSSKTIDLTNVSDVALKHLAITGADSDAARPNATGIDANGARGLTLEDIGVREFGKNGIAITNRYTPTSPVISGDITISNVQAQHNGWAGIAFYTKSSQNTTDNIDNVSFVGAANAFTDNAYNVQFGDTGNTAKVTGAQGGPVALGTITVGTAPAPVSDKAGILVLDTSAVTVSADATLALTQPRAIVAADLLPGVTVEAPVTTPEPTPTPTVEPTVEPTPEPTPTPTVEPTPTPTPTPTPSTQPSQTPKPTETPAAPAPAPAGNTNALLNLVKDLGLNVAATTASVQAAPGVDLTKLNPAAPFTATLPWSANDAFVDVYAYSTPTLLGSFPVVDGAVVVAGADLSKLPAGEHHIVFQGQTSKTVAVIAVAVTAAHPVAAGTPAALASTGADGVLGLGVAGGILLLIGAAALGLVRRRRSQADAA</sequence>
<dbReference type="InterPro" id="IPR006626">
    <property type="entry name" value="PbH1"/>
</dbReference>
<evidence type="ECO:0000256" key="3">
    <source>
        <dbReference type="SAM" id="SignalP"/>
    </source>
</evidence>
<dbReference type="SMART" id="SM00710">
    <property type="entry name" value="PbH1"/>
    <property type="match status" value="3"/>
</dbReference>
<dbReference type="SUPFAM" id="SSF51126">
    <property type="entry name" value="Pectin lyase-like"/>
    <property type="match status" value="1"/>
</dbReference>
<evidence type="ECO:0000313" key="5">
    <source>
        <dbReference type="Proteomes" id="UP000269438"/>
    </source>
</evidence>
<evidence type="ECO:0000313" key="4">
    <source>
        <dbReference type="EMBL" id="RLP84109.1"/>
    </source>
</evidence>
<dbReference type="InterPro" id="IPR006311">
    <property type="entry name" value="TAT_signal"/>
</dbReference>
<accession>A0A3L7AUA5</accession>
<feature type="compositionally biased region" description="Low complexity" evidence="1">
    <location>
        <begin position="336"/>
        <end position="359"/>
    </location>
</feature>
<feature type="signal peptide" evidence="3">
    <location>
        <begin position="1"/>
        <end position="34"/>
    </location>
</feature>
<feature type="region of interest" description="Disordered" evidence="1">
    <location>
        <begin position="292"/>
        <end position="359"/>
    </location>
</feature>
<dbReference type="OrthoDB" id="614750at2"/>
<dbReference type="AlphaFoldDB" id="A0A3L7AUA5"/>
<keyword evidence="2" id="KW-0812">Transmembrane</keyword>
<dbReference type="RefSeq" id="WP_121687719.1">
    <property type="nucleotide sequence ID" value="NZ_RCUY01000002.1"/>
</dbReference>
<dbReference type="EMBL" id="RCUY01000002">
    <property type="protein sequence ID" value="RLP84109.1"/>
    <property type="molecule type" value="Genomic_DNA"/>
</dbReference>
<dbReference type="InterPro" id="IPR011050">
    <property type="entry name" value="Pectin_lyase_fold/virulence"/>
</dbReference>
<dbReference type="PROSITE" id="PS51318">
    <property type="entry name" value="TAT"/>
    <property type="match status" value="1"/>
</dbReference>
<evidence type="ECO:0000256" key="2">
    <source>
        <dbReference type="SAM" id="Phobius"/>
    </source>
</evidence>
<dbReference type="NCBIfam" id="TIGR01167">
    <property type="entry name" value="LPXTG_anchor"/>
    <property type="match status" value="1"/>
</dbReference>
<dbReference type="InterPro" id="IPR012334">
    <property type="entry name" value="Pectin_lyas_fold"/>
</dbReference>
<gene>
    <name evidence="4" type="ORF">D9V34_04765</name>
</gene>